<evidence type="ECO:0000256" key="1">
    <source>
        <dbReference type="ARBA" id="ARBA00007277"/>
    </source>
</evidence>
<keyword evidence="9" id="KW-1185">Reference proteome</keyword>
<evidence type="ECO:0000256" key="4">
    <source>
        <dbReference type="ARBA" id="ARBA00022798"/>
    </source>
</evidence>
<dbReference type="PROSITE" id="PS51704">
    <property type="entry name" value="GP_PDE"/>
    <property type="match status" value="1"/>
</dbReference>
<keyword evidence="3" id="KW-0732">Signal</keyword>
<sequence length="356" mass="39144">MVKNGWVFAALGLMLAACGGPARKEAEITPAWTTLDGAPPLVIAHRGASGYLPEHTLEAYGLAIEQGADVIEPDLVFTKDGVLVARHDRYLSTTTDVAAHPEFADRKKPNADPNDAPREDWWIEDFTLEEVKTLRAVQPFPGRSKDYDGLYEIPTFDDVLALVSARADEIERPVGVYPETKHPGYFQSIGMDFEQPLLAALDDFEAGPVFIQSFEPDILKRLRGKADAKLVQLVYKETPGAGSNIPLTEIVKYADGVGPSKFLLLGEGGESTSFVKDAHAQGLMVHAWTFRDDQKNPAIEAHLTKQGLISFVVSDSFQGLPEDIMMEYFYMTSAGVDGMFTDFPDTAVGFRKAWTK</sequence>
<gene>
    <name evidence="8" type="ORF">ACFMB1_06005</name>
</gene>
<organism evidence="8 9">
    <name type="scientific">Hyphococcus aureus</name>
    <dbReference type="NCBI Taxonomy" id="2666033"/>
    <lineage>
        <taxon>Bacteria</taxon>
        <taxon>Pseudomonadati</taxon>
        <taxon>Pseudomonadota</taxon>
        <taxon>Alphaproteobacteria</taxon>
        <taxon>Parvularculales</taxon>
        <taxon>Parvularculaceae</taxon>
        <taxon>Hyphococcus</taxon>
    </lineage>
</organism>
<comment type="catalytic activity">
    <reaction evidence="6">
        <text>a sn-glycero-3-phosphodiester + H2O = an alcohol + sn-glycerol 3-phosphate + H(+)</text>
        <dbReference type="Rhea" id="RHEA:12969"/>
        <dbReference type="ChEBI" id="CHEBI:15377"/>
        <dbReference type="ChEBI" id="CHEBI:15378"/>
        <dbReference type="ChEBI" id="CHEBI:30879"/>
        <dbReference type="ChEBI" id="CHEBI:57597"/>
        <dbReference type="ChEBI" id="CHEBI:83408"/>
        <dbReference type="EC" id="3.1.4.46"/>
    </reaction>
</comment>
<dbReference type="RefSeq" id="WP_379879582.1">
    <property type="nucleotide sequence ID" value="NZ_JBHPON010000001.1"/>
</dbReference>
<dbReference type="Proteomes" id="UP001596116">
    <property type="component" value="Unassembled WGS sequence"/>
</dbReference>
<evidence type="ECO:0000259" key="7">
    <source>
        <dbReference type="PROSITE" id="PS51704"/>
    </source>
</evidence>
<accession>A0ABW1KU82</accession>
<dbReference type="SUPFAM" id="SSF51695">
    <property type="entry name" value="PLC-like phosphodiesterases"/>
    <property type="match status" value="1"/>
</dbReference>
<dbReference type="PANTHER" id="PTHR43620">
    <property type="entry name" value="GLYCEROPHOSPHORYL DIESTER PHOSPHODIESTERASE"/>
    <property type="match status" value="1"/>
</dbReference>
<evidence type="ECO:0000313" key="8">
    <source>
        <dbReference type="EMBL" id="MFC6035089.1"/>
    </source>
</evidence>
<dbReference type="EC" id="3.1.4.46" evidence="2"/>
<dbReference type="InterPro" id="IPR017946">
    <property type="entry name" value="PLC-like_Pdiesterase_TIM-brl"/>
</dbReference>
<dbReference type="PANTHER" id="PTHR43620:SF7">
    <property type="entry name" value="GLYCEROPHOSPHODIESTER PHOSPHODIESTERASE GDPD5-RELATED"/>
    <property type="match status" value="1"/>
</dbReference>
<dbReference type="EMBL" id="JBHPON010000001">
    <property type="protein sequence ID" value="MFC6035089.1"/>
    <property type="molecule type" value="Genomic_DNA"/>
</dbReference>
<comment type="caution">
    <text evidence="8">The sequence shown here is derived from an EMBL/GenBank/DDBJ whole genome shotgun (WGS) entry which is preliminary data.</text>
</comment>
<dbReference type="Gene3D" id="3.20.20.190">
    <property type="entry name" value="Phosphatidylinositol (PI) phosphodiesterase"/>
    <property type="match status" value="1"/>
</dbReference>
<name>A0ABW1KU82_9PROT</name>
<dbReference type="InterPro" id="IPR030395">
    <property type="entry name" value="GP_PDE_dom"/>
</dbReference>
<dbReference type="Pfam" id="PF03009">
    <property type="entry name" value="GDPD"/>
    <property type="match status" value="1"/>
</dbReference>
<dbReference type="PROSITE" id="PS51257">
    <property type="entry name" value="PROKAR_LIPOPROTEIN"/>
    <property type="match status" value="1"/>
</dbReference>
<keyword evidence="5" id="KW-0378">Hydrolase</keyword>
<evidence type="ECO:0000256" key="5">
    <source>
        <dbReference type="ARBA" id="ARBA00022801"/>
    </source>
</evidence>
<feature type="domain" description="GP-PDE" evidence="7">
    <location>
        <begin position="40"/>
        <end position="351"/>
    </location>
</feature>
<evidence type="ECO:0000256" key="6">
    <source>
        <dbReference type="ARBA" id="ARBA00047512"/>
    </source>
</evidence>
<evidence type="ECO:0000256" key="3">
    <source>
        <dbReference type="ARBA" id="ARBA00022729"/>
    </source>
</evidence>
<protein>
    <recommendedName>
        <fullName evidence="2">glycerophosphodiester phosphodiesterase</fullName>
        <ecNumber evidence="2">3.1.4.46</ecNumber>
    </recommendedName>
</protein>
<reference evidence="8 9" key="1">
    <citation type="submission" date="2024-09" db="EMBL/GenBank/DDBJ databases">
        <authorList>
            <person name="Zhang Z.-H."/>
        </authorList>
    </citation>
    <scope>NUCLEOTIDE SEQUENCE [LARGE SCALE GENOMIC DNA]</scope>
    <source>
        <strain evidence="8 9">HHTR114</strain>
    </source>
</reference>
<evidence type="ECO:0000313" key="9">
    <source>
        <dbReference type="Proteomes" id="UP001596116"/>
    </source>
</evidence>
<comment type="similarity">
    <text evidence="1">Belongs to the glycerophosphoryl diester phosphodiesterase family.</text>
</comment>
<keyword evidence="4" id="KW-0319">Glycerol metabolism</keyword>
<proteinExistence type="inferred from homology"/>
<evidence type="ECO:0000256" key="2">
    <source>
        <dbReference type="ARBA" id="ARBA00012247"/>
    </source>
</evidence>